<keyword evidence="2" id="KW-0732">Signal</keyword>
<evidence type="ECO:0000259" key="3">
    <source>
        <dbReference type="PROSITE" id="PS52006"/>
    </source>
</evidence>
<dbReference type="PANTHER" id="PTHR38165">
    <property type="match status" value="1"/>
</dbReference>
<dbReference type="GO" id="GO:0016787">
    <property type="term" value="F:hydrolase activity"/>
    <property type="evidence" value="ECO:0007669"/>
    <property type="project" value="UniProtKB-KW"/>
</dbReference>
<dbReference type="InterPro" id="IPR037398">
    <property type="entry name" value="Glyco_hydro_64_fam"/>
</dbReference>
<gene>
    <name evidence="4" type="ORF">EV356DRAFT_509601</name>
</gene>
<feature type="chain" id="PRO_5025397316" evidence="2">
    <location>
        <begin position="22"/>
        <end position="436"/>
    </location>
</feature>
<dbReference type="EMBL" id="ML991778">
    <property type="protein sequence ID" value="KAF2237752.1"/>
    <property type="molecule type" value="Genomic_DNA"/>
</dbReference>
<sequence>MRAFSTLLFGTLAGLIGHALAAPLIVSPGTASDVVITQENTVNTTEAVSNSTGSSPTQQLKINMVNNFAGSVNAYVTGLDSNDQLVVLQTDGTWLYPNANGASVPQPITGNIALPLGGQGSTTTITLPDYISSGRIWFAANGDLQFFVVESGTGGSSLVEPSSANPHDPSAAVNWGFVELTNTEDDGLFANISYVDFVGLPLGMSLSGGGGLQTAQGLPANAVSSICNDLKAQADSDGQPWHQLCVTDVNGNPLRVIAPSDYSSVNSDAFSNYWTDYINQVWQKYSSQPLTINTQVSAGDVQCTVSDGLLNCNGDNRGYAQPIASDIWGCNSGPFAIEAGDNDVHRAVVPRLCAAFDRSTLLLAGGNTQPGLGSSAYYTVSPTNFYSKFIHQYELDGRGYAFPYDDVNPDGASNASGELSDGTPSSLTVTVGGPSS</sequence>
<keyword evidence="4" id="KW-0378">Hydrolase</keyword>
<feature type="domain" description="GH64" evidence="3">
    <location>
        <begin position="57"/>
        <end position="433"/>
    </location>
</feature>
<dbReference type="InterPro" id="IPR037176">
    <property type="entry name" value="Osmotin/thaumatin-like_sf"/>
</dbReference>
<organism evidence="4 5">
    <name type="scientific">Viridothelium virens</name>
    <name type="common">Speckled blister lichen</name>
    <name type="synonym">Trypethelium virens</name>
    <dbReference type="NCBI Taxonomy" id="1048519"/>
    <lineage>
        <taxon>Eukaryota</taxon>
        <taxon>Fungi</taxon>
        <taxon>Dikarya</taxon>
        <taxon>Ascomycota</taxon>
        <taxon>Pezizomycotina</taxon>
        <taxon>Dothideomycetes</taxon>
        <taxon>Dothideomycetes incertae sedis</taxon>
        <taxon>Trypetheliales</taxon>
        <taxon>Trypetheliaceae</taxon>
        <taxon>Viridothelium</taxon>
    </lineage>
</organism>
<reference evidence="4" key="1">
    <citation type="journal article" date="2020" name="Stud. Mycol.">
        <title>101 Dothideomycetes genomes: a test case for predicting lifestyles and emergence of pathogens.</title>
        <authorList>
            <person name="Haridas S."/>
            <person name="Albert R."/>
            <person name="Binder M."/>
            <person name="Bloem J."/>
            <person name="Labutti K."/>
            <person name="Salamov A."/>
            <person name="Andreopoulos B."/>
            <person name="Baker S."/>
            <person name="Barry K."/>
            <person name="Bills G."/>
            <person name="Bluhm B."/>
            <person name="Cannon C."/>
            <person name="Castanera R."/>
            <person name="Culley D."/>
            <person name="Daum C."/>
            <person name="Ezra D."/>
            <person name="Gonzalez J."/>
            <person name="Henrissat B."/>
            <person name="Kuo A."/>
            <person name="Liang C."/>
            <person name="Lipzen A."/>
            <person name="Lutzoni F."/>
            <person name="Magnuson J."/>
            <person name="Mondo S."/>
            <person name="Nolan M."/>
            <person name="Ohm R."/>
            <person name="Pangilinan J."/>
            <person name="Park H.-J."/>
            <person name="Ramirez L."/>
            <person name="Alfaro M."/>
            <person name="Sun H."/>
            <person name="Tritt A."/>
            <person name="Yoshinaga Y."/>
            <person name="Zwiers L.-H."/>
            <person name="Turgeon B."/>
            <person name="Goodwin S."/>
            <person name="Spatafora J."/>
            <person name="Crous P."/>
            <person name="Grigoriev I."/>
        </authorList>
    </citation>
    <scope>NUCLEOTIDE SEQUENCE</scope>
    <source>
        <strain evidence="4">Tuck. ex Michener</strain>
    </source>
</reference>
<evidence type="ECO:0000256" key="2">
    <source>
        <dbReference type="SAM" id="SignalP"/>
    </source>
</evidence>
<dbReference type="Gene3D" id="3.30.920.50">
    <property type="entry name" value="Beta-1,3-glucanase, C-terminal domain"/>
    <property type="match status" value="1"/>
</dbReference>
<dbReference type="AlphaFoldDB" id="A0A6A6HIN2"/>
<feature type="region of interest" description="Disordered" evidence="1">
    <location>
        <begin position="411"/>
        <end position="436"/>
    </location>
</feature>
<keyword evidence="5" id="KW-1185">Reference proteome</keyword>
<name>A0A6A6HIN2_VIRVR</name>
<dbReference type="Proteomes" id="UP000800092">
    <property type="component" value="Unassembled WGS sequence"/>
</dbReference>
<evidence type="ECO:0000256" key="1">
    <source>
        <dbReference type="SAM" id="MobiDB-lite"/>
    </source>
</evidence>
<protein>
    <submittedName>
        <fullName evidence="4">Glycoside hydrolase family 64 protein</fullName>
    </submittedName>
</protein>
<dbReference type="PANTHER" id="PTHR38165:SF1">
    <property type="entry name" value="GLUCANASE B"/>
    <property type="match status" value="1"/>
</dbReference>
<dbReference type="PROSITE" id="PS52006">
    <property type="entry name" value="GH64"/>
    <property type="match status" value="1"/>
</dbReference>
<dbReference type="InterPro" id="IPR032477">
    <property type="entry name" value="Glyco_hydro_64"/>
</dbReference>
<evidence type="ECO:0000313" key="5">
    <source>
        <dbReference type="Proteomes" id="UP000800092"/>
    </source>
</evidence>
<dbReference type="Pfam" id="PF16483">
    <property type="entry name" value="Glyco_hydro_64"/>
    <property type="match status" value="1"/>
</dbReference>
<evidence type="ECO:0000313" key="4">
    <source>
        <dbReference type="EMBL" id="KAF2237752.1"/>
    </source>
</evidence>
<dbReference type="CDD" id="cd09220">
    <property type="entry name" value="GH64-GluB-like"/>
    <property type="match status" value="1"/>
</dbReference>
<dbReference type="Gene3D" id="2.60.110.10">
    <property type="entry name" value="Thaumatin"/>
    <property type="match status" value="1"/>
</dbReference>
<dbReference type="InterPro" id="IPR042517">
    <property type="entry name" value="Glyco_hydro_64_N_2"/>
</dbReference>
<accession>A0A6A6HIN2</accession>
<proteinExistence type="predicted"/>
<dbReference type="OrthoDB" id="10058186at2759"/>
<feature type="signal peptide" evidence="2">
    <location>
        <begin position="1"/>
        <end position="21"/>
    </location>
</feature>